<accession>A0A542DST6</accession>
<proteinExistence type="predicted"/>
<evidence type="ECO:0000256" key="1">
    <source>
        <dbReference type="ARBA" id="ARBA00022741"/>
    </source>
</evidence>
<dbReference type="EMBL" id="VFMM01000003">
    <property type="protein sequence ID" value="TQJ06169.1"/>
    <property type="molecule type" value="Genomic_DNA"/>
</dbReference>
<reference evidence="4 5" key="1">
    <citation type="submission" date="2019-06" db="EMBL/GenBank/DDBJ databases">
        <title>Sequencing the genomes of 1000 actinobacteria strains.</title>
        <authorList>
            <person name="Klenk H.-P."/>
        </authorList>
    </citation>
    <scope>NUCLEOTIDE SEQUENCE [LARGE SCALE GENOMIC DNA]</scope>
    <source>
        <strain evidence="4 5">DSM 17305</strain>
    </source>
</reference>
<keyword evidence="2" id="KW-0067">ATP-binding</keyword>
<dbReference type="Gene3D" id="1.10.10.10">
    <property type="entry name" value="Winged helix-like DNA-binding domain superfamily/Winged helix DNA-binding domain"/>
    <property type="match status" value="1"/>
</dbReference>
<dbReference type="OrthoDB" id="3202170at2"/>
<evidence type="ECO:0000313" key="5">
    <source>
        <dbReference type="Proteomes" id="UP000316298"/>
    </source>
</evidence>
<dbReference type="GO" id="GO:0005524">
    <property type="term" value="F:ATP binding"/>
    <property type="evidence" value="ECO:0007669"/>
    <property type="project" value="UniProtKB-KW"/>
</dbReference>
<dbReference type="InterPro" id="IPR041664">
    <property type="entry name" value="AAA_16"/>
</dbReference>
<dbReference type="PROSITE" id="PS50043">
    <property type="entry name" value="HTH_LUXR_2"/>
    <property type="match status" value="1"/>
</dbReference>
<dbReference type="SMART" id="SM00421">
    <property type="entry name" value="HTH_LUXR"/>
    <property type="match status" value="1"/>
</dbReference>
<dbReference type="PRINTS" id="PR00038">
    <property type="entry name" value="HTHLUXR"/>
</dbReference>
<organism evidence="4 5">
    <name type="scientific">Kribbella jejuensis</name>
    <dbReference type="NCBI Taxonomy" id="236068"/>
    <lineage>
        <taxon>Bacteria</taxon>
        <taxon>Bacillati</taxon>
        <taxon>Actinomycetota</taxon>
        <taxon>Actinomycetes</taxon>
        <taxon>Propionibacteriales</taxon>
        <taxon>Kribbellaceae</taxon>
        <taxon>Kribbella</taxon>
    </lineage>
</organism>
<comment type="caution">
    <text evidence="4">The sequence shown here is derived from an EMBL/GenBank/DDBJ whole genome shotgun (WGS) entry which is preliminary data.</text>
</comment>
<dbReference type="RefSeq" id="WP_141860260.1">
    <property type="nucleotide sequence ID" value="NZ_BAAAKA010000009.1"/>
</dbReference>
<keyword evidence="1" id="KW-0547">Nucleotide-binding</keyword>
<dbReference type="Proteomes" id="UP000316298">
    <property type="component" value="Unassembled WGS sequence"/>
</dbReference>
<dbReference type="GO" id="GO:0004016">
    <property type="term" value="F:adenylate cyclase activity"/>
    <property type="evidence" value="ECO:0007669"/>
    <property type="project" value="TreeGrafter"/>
</dbReference>
<dbReference type="InterPro" id="IPR027417">
    <property type="entry name" value="P-loop_NTPase"/>
</dbReference>
<protein>
    <submittedName>
        <fullName evidence="4">Regulatory LuxR family protein</fullName>
    </submittedName>
</protein>
<dbReference type="InterPro" id="IPR036388">
    <property type="entry name" value="WH-like_DNA-bd_sf"/>
</dbReference>
<dbReference type="GO" id="GO:0003677">
    <property type="term" value="F:DNA binding"/>
    <property type="evidence" value="ECO:0007669"/>
    <property type="project" value="InterPro"/>
</dbReference>
<dbReference type="Pfam" id="PF00196">
    <property type="entry name" value="GerE"/>
    <property type="match status" value="1"/>
</dbReference>
<dbReference type="Pfam" id="PF13191">
    <property type="entry name" value="AAA_16"/>
    <property type="match status" value="1"/>
</dbReference>
<sequence length="913" mass="97829">MTLTRLFGREGVLHELQRYLDEVDSRGVSIGLTGEPGVGKSALQARIATYAETAGFTVLRARGIQSESQLPYAVLHQVLAPILPRVSGMPAPQRQSLLAGFGLVEAPEVNPFFTSLAVLDLLVEAAAEIPVLVCLDDLQWMDRASVDTLAFVARRIAAERVILLSTSRSESQLLGDDRTTTWTRVAGLAAEDSQALLRYHAPDLTSAHRDRIVAQSGGNPLALLEFASTPDTGTDEELPMTARLERAFTARADELDPVGRAVVDVAALDDGDELEPVLAAAAIVAGTAVDRDAVWRVLEFGLLTQSGSEYAIAHPLIGSALRRAMTPDRRRQVHAALATILSGVPDRAVWHRAGSVSGRDEAVAAELEEAAAEAQRRGAFATALARLERAAALSPDPLDEAGRLISAAELGYELGGFAQVEQVTSRVARTTLRPRDRSRLTRLTGVFHDGATSEPTEIRHLVQLARRASGDGDADLAMQLLFGAARRVWWRDPGDLVRRDIVSATHDVSVPSGDPRVLAVLGLADSLELNGAVIEQLDRTPPDDGGRADVAALLGIAAFCGGDFLRADSLLSTAVNDLRADGRLSLLAEALAIRSWAEINLGVFDVARSADEGIRLADETGQRVWAGTARIAAAFIGAVGGHWSAPPALLLQAEQIALQLPNASSSLLAGAQLARGIGELAADRPSQAYAELHRVFVPTDSAYQRVQQAWTISYLAEAATRSGVRDEATGVVDSVVARAKGSPAIGTTIALEYCRAVLADDAVADELFGKALSGAARPFPWHQARLQLAYGSWLRRRRRVTESRDPLRAARTAFDALGAKPWAARADQELRATGERGWHPTSSGREQLSPQEAQIAELAAQGLSNREIGQRLFLSHRTVGSHLYRLFPKLGVTSRQQLAAVLTDRLKDVQSSD</sequence>
<name>A0A542DST6_9ACTN</name>
<dbReference type="GO" id="GO:0005737">
    <property type="term" value="C:cytoplasm"/>
    <property type="evidence" value="ECO:0007669"/>
    <property type="project" value="TreeGrafter"/>
</dbReference>
<dbReference type="PROSITE" id="PS00622">
    <property type="entry name" value="HTH_LUXR_1"/>
    <property type="match status" value="1"/>
</dbReference>
<dbReference type="InterPro" id="IPR000792">
    <property type="entry name" value="Tscrpt_reg_LuxR_C"/>
</dbReference>
<dbReference type="SUPFAM" id="SSF46894">
    <property type="entry name" value="C-terminal effector domain of the bipartite response regulators"/>
    <property type="match status" value="1"/>
</dbReference>
<dbReference type="PANTHER" id="PTHR16305:SF35">
    <property type="entry name" value="TRANSCRIPTIONAL ACTIVATOR DOMAIN"/>
    <property type="match status" value="1"/>
</dbReference>
<gene>
    <name evidence="4" type="ORF">FB475_5822</name>
</gene>
<keyword evidence="5" id="KW-1185">Reference proteome</keyword>
<dbReference type="PANTHER" id="PTHR16305">
    <property type="entry name" value="TESTICULAR SOLUBLE ADENYLYL CYCLASE"/>
    <property type="match status" value="1"/>
</dbReference>
<feature type="domain" description="HTH luxR-type" evidence="3">
    <location>
        <begin position="841"/>
        <end position="906"/>
    </location>
</feature>
<dbReference type="Gene3D" id="3.40.50.300">
    <property type="entry name" value="P-loop containing nucleotide triphosphate hydrolases"/>
    <property type="match status" value="1"/>
</dbReference>
<evidence type="ECO:0000256" key="2">
    <source>
        <dbReference type="ARBA" id="ARBA00022840"/>
    </source>
</evidence>
<dbReference type="CDD" id="cd06170">
    <property type="entry name" value="LuxR_C_like"/>
    <property type="match status" value="1"/>
</dbReference>
<dbReference type="GO" id="GO:0006355">
    <property type="term" value="P:regulation of DNA-templated transcription"/>
    <property type="evidence" value="ECO:0007669"/>
    <property type="project" value="InterPro"/>
</dbReference>
<dbReference type="SUPFAM" id="SSF52540">
    <property type="entry name" value="P-loop containing nucleoside triphosphate hydrolases"/>
    <property type="match status" value="1"/>
</dbReference>
<evidence type="ECO:0000259" key="3">
    <source>
        <dbReference type="PROSITE" id="PS50043"/>
    </source>
</evidence>
<evidence type="ECO:0000313" key="4">
    <source>
        <dbReference type="EMBL" id="TQJ06169.1"/>
    </source>
</evidence>
<dbReference type="AlphaFoldDB" id="A0A542DST6"/>
<dbReference type="InterPro" id="IPR016032">
    <property type="entry name" value="Sig_transdc_resp-reg_C-effctor"/>
</dbReference>